<evidence type="ECO:0000256" key="2">
    <source>
        <dbReference type="ARBA" id="ARBA00012438"/>
    </source>
</evidence>
<keyword evidence="8" id="KW-0902">Two-component regulatory system</keyword>
<evidence type="ECO:0000256" key="7">
    <source>
        <dbReference type="ARBA" id="ARBA00022840"/>
    </source>
</evidence>
<dbReference type="AlphaFoldDB" id="A0A0F0L3M2"/>
<feature type="transmembrane region" description="Helical" evidence="9">
    <location>
        <begin position="171"/>
        <end position="190"/>
    </location>
</feature>
<dbReference type="RefSeq" id="WP_052679124.1">
    <property type="nucleotide sequence ID" value="NZ_JYIW01000026.1"/>
</dbReference>
<keyword evidence="9" id="KW-0812">Transmembrane</keyword>
<evidence type="ECO:0000256" key="9">
    <source>
        <dbReference type="SAM" id="Phobius"/>
    </source>
</evidence>
<dbReference type="OrthoDB" id="227596at2"/>
<dbReference type="Gene3D" id="3.30.565.10">
    <property type="entry name" value="Histidine kinase-like ATPase, C-terminal domain"/>
    <property type="match status" value="1"/>
</dbReference>
<keyword evidence="9" id="KW-1133">Transmembrane helix</keyword>
<feature type="transmembrane region" description="Helical" evidence="9">
    <location>
        <begin position="31"/>
        <end position="50"/>
    </location>
</feature>
<evidence type="ECO:0000256" key="5">
    <source>
        <dbReference type="ARBA" id="ARBA00022741"/>
    </source>
</evidence>
<dbReference type="Pfam" id="PF07730">
    <property type="entry name" value="HisKA_3"/>
    <property type="match status" value="1"/>
</dbReference>
<gene>
    <name evidence="12" type="primary">liaS</name>
    <name evidence="12" type="ORF">RS83_02781</name>
</gene>
<dbReference type="EC" id="2.7.13.3" evidence="2"/>
<evidence type="ECO:0000256" key="4">
    <source>
        <dbReference type="ARBA" id="ARBA00022679"/>
    </source>
</evidence>
<evidence type="ECO:0000259" key="10">
    <source>
        <dbReference type="Pfam" id="PF02518"/>
    </source>
</evidence>
<keyword evidence="7" id="KW-0067">ATP-binding</keyword>
<dbReference type="CDD" id="cd16917">
    <property type="entry name" value="HATPase_UhpB-NarQ-NarX-like"/>
    <property type="match status" value="1"/>
</dbReference>
<evidence type="ECO:0000313" key="12">
    <source>
        <dbReference type="EMBL" id="KJL27728.1"/>
    </source>
</evidence>
<dbReference type="SUPFAM" id="SSF55874">
    <property type="entry name" value="ATPase domain of HSP90 chaperone/DNA topoisomerase II/histidine kinase"/>
    <property type="match status" value="1"/>
</dbReference>
<evidence type="ECO:0000256" key="6">
    <source>
        <dbReference type="ARBA" id="ARBA00022777"/>
    </source>
</evidence>
<dbReference type="PATRIC" id="fig|82380.11.peg.2816"/>
<feature type="transmembrane region" description="Helical" evidence="9">
    <location>
        <begin position="110"/>
        <end position="127"/>
    </location>
</feature>
<dbReference type="GO" id="GO:0005524">
    <property type="term" value="F:ATP binding"/>
    <property type="evidence" value="ECO:0007669"/>
    <property type="project" value="UniProtKB-KW"/>
</dbReference>
<dbReference type="GO" id="GO:0016020">
    <property type="term" value="C:membrane"/>
    <property type="evidence" value="ECO:0007669"/>
    <property type="project" value="InterPro"/>
</dbReference>
<keyword evidence="3" id="KW-0597">Phosphoprotein</keyword>
<dbReference type="PANTHER" id="PTHR24421:SF10">
    <property type="entry name" value="NITRATE_NITRITE SENSOR PROTEIN NARQ"/>
    <property type="match status" value="1"/>
</dbReference>
<evidence type="ECO:0000256" key="1">
    <source>
        <dbReference type="ARBA" id="ARBA00000085"/>
    </source>
</evidence>
<accession>A0A0F0L3M2</accession>
<dbReference type="GO" id="GO:0046983">
    <property type="term" value="F:protein dimerization activity"/>
    <property type="evidence" value="ECO:0007669"/>
    <property type="project" value="InterPro"/>
</dbReference>
<feature type="transmembrane region" description="Helical" evidence="9">
    <location>
        <begin position="82"/>
        <end position="104"/>
    </location>
</feature>
<dbReference type="InterPro" id="IPR011712">
    <property type="entry name" value="Sig_transdc_His_kin_sub3_dim/P"/>
</dbReference>
<dbReference type="InterPro" id="IPR036890">
    <property type="entry name" value="HATPase_C_sf"/>
</dbReference>
<feature type="transmembrane region" description="Helical" evidence="9">
    <location>
        <begin position="134"/>
        <end position="151"/>
    </location>
</feature>
<feature type="domain" description="Histidine kinase/HSP90-like ATPase" evidence="10">
    <location>
        <begin position="328"/>
        <end position="415"/>
    </location>
</feature>
<keyword evidence="9" id="KW-0472">Membrane</keyword>
<evidence type="ECO:0000259" key="11">
    <source>
        <dbReference type="Pfam" id="PF07730"/>
    </source>
</evidence>
<dbReference type="PANTHER" id="PTHR24421">
    <property type="entry name" value="NITRATE/NITRITE SENSOR PROTEIN NARX-RELATED"/>
    <property type="match status" value="1"/>
</dbReference>
<feature type="domain" description="Signal transduction histidine kinase subgroup 3 dimerisation and phosphoacceptor" evidence="11">
    <location>
        <begin position="215"/>
        <end position="281"/>
    </location>
</feature>
<sequence length="435" mass="45814">MASRRQRAPRVPREARTPRARRIPWLTRRTGALGALGAATIALFATLVPLQTNLSGTPLALSFILGAAACGAPLLSLSRPRIAIAVFCVSTFMLSIAVDTTMAISAPWPWSVPALLTFVLLVGVVTFQHGGRLGAFALITGVISSLLAPLIRPDMVATAASSGSATADLIVTSSVAVAMYVIAALVAGRVRLGAELTREREHSALEESRRALVEERTRIARELHDVVAHSMSVIQVQASTARYRLPEIGDVAASEFDDIAATARTSLAEMRRMLGVLRTEDQSAELAPQHGIDDIPALVDSIRRAGVDVGLAIEGGGAASLAMSSVQIATFRIVQEALSNAVRHSPGSRVVVRVQVDERSILVRVHNAASSTTSTETGGGYGLRGMRERAELLGGSLSAGPDRDGGWTVEATLPLLFDVPTTPADPPASPEKEPL</sequence>
<dbReference type="InterPro" id="IPR050482">
    <property type="entry name" value="Sensor_HK_TwoCompSys"/>
</dbReference>
<dbReference type="InterPro" id="IPR003594">
    <property type="entry name" value="HATPase_dom"/>
</dbReference>
<dbReference type="Pfam" id="PF02518">
    <property type="entry name" value="HATPase_c"/>
    <property type="match status" value="1"/>
</dbReference>
<proteinExistence type="predicted"/>
<evidence type="ECO:0000256" key="3">
    <source>
        <dbReference type="ARBA" id="ARBA00022553"/>
    </source>
</evidence>
<keyword evidence="6 12" id="KW-0418">Kinase</keyword>
<protein>
    <recommendedName>
        <fullName evidence="2">histidine kinase</fullName>
        <ecNumber evidence="2">2.7.13.3</ecNumber>
    </recommendedName>
</protein>
<dbReference type="GO" id="GO:0000155">
    <property type="term" value="F:phosphorelay sensor kinase activity"/>
    <property type="evidence" value="ECO:0007669"/>
    <property type="project" value="InterPro"/>
</dbReference>
<dbReference type="EMBL" id="JYIW01000026">
    <property type="protein sequence ID" value="KJL27728.1"/>
    <property type="molecule type" value="Genomic_DNA"/>
</dbReference>
<evidence type="ECO:0000313" key="13">
    <source>
        <dbReference type="Proteomes" id="UP000033640"/>
    </source>
</evidence>
<keyword evidence="5" id="KW-0547">Nucleotide-binding</keyword>
<dbReference type="Proteomes" id="UP000033640">
    <property type="component" value="Unassembled WGS sequence"/>
</dbReference>
<organism evidence="12 13">
    <name type="scientific">Microbacterium oxydans</name>
    <dbReference type="NCBI Taxonomy" id="82380"/>
    <lineage>
        <taxon>Bacteria</taxon>
        <taxon>Bacillati</taxon>
        <taxon>Actinomycetota</taxon>
        <taxon>Actinomycetes</taxon>
        <taxon>Micrococcales</taxon>
        <taxon>Microbacteriaceae</taxon>
        <taxon>Microbacterium</taxon>
    </lineage>
</organism>
<evidence type="ECO:0000256" key="8">
    <source>
        <dbReference type="ARBA" id="ARBA00023012"/>
    </source>
</evidence>
<comment type="catalytic activity">
    <reaction evidence="1">
        <text>ATP + protein L-histidine = ADP + protein N-phospho-L-histidine.</text>
        <dbReference type="EC" id="2.7.13.3"/>
    </reaction>
</comment>
<name>A0A0F0L3M2_9MICO</name>
<feature type="transmembrane region" description="Helical" evidence="9">
    <location>
        <begin position="56"/>
        <end position="75"/>
    </location>
</feature>
<comment type="caution">
    <text evidence="12">The sequence shown here is derived from an EMBL/GenBank/DDBJ whole genome shotgun (WGS) entry which is preliminary data.</text>
</comment>
<reference evidence="12 13" key="1">
    <citation type="submission" date="2015-02" db="EMBL/GenBank/DDBJ databases">
        <title>Draft genome sequences of ten Microbacterium spp. with emphasis on heavy metal contaminated environments.</title>
        <authorList>
            <person name="Corretto E."/>
        </authorList>
    </citation>
    <scope>NUCLEOTIDE SEQUENCE [LARGE SCALE GENOMIC DNA]</scope>
    <source>
        <strain evidence="12 13">BEL4b</strain>
    </source>
</reference>
<keyword evidence="4 12" id="KW-0808">Transferase</keyword>
<dbReference type="Gene3D" id="1.20.5.1930">
    <property type="match status" value="1"/>
</dbReference>